<evidence type="ECO:0000313" key="1">
    <source>
        <dbReference type="EMBL" id="VYT72393.1"/>
    </source>
</evidence>
<gene>
    <name evidence="1" type="ORF">VRLFYP33_00372</name>
</gene>
<accession>A0A6N2Z1P6</accession>
<protein>
    <submittedName>
        <fullName evidence="1">Uncharacterized protein</fullName>
    </submittedName>
</protein>
<dbReference type="RefSeq" id="WP_156704022.1">
    <property type="nucleotide sequence ID" value="NZ_CACRUX010000012.1"/>
</dbReference>
<proteinExistence type="predicted"/>
<sequence>MNWKQGSFGLHSLHLWHLKSMLAISKYCQEHDVDWNVRNEACRILSLAMARYEVAILERPLDDLIHRVDLTAFANHTAYNIEKKLQDGKTPDKSDIVDIVARWEDLRKAAE</sequence>
<dbReference type="AlphaFoldDB" id="A0A6N2Z1P6"/>
<reference evidence="1" key="1">
    <citation type="submission" date="2019-11" db="EMBL/GenBank/DDBJ databases">
        <authorList>
            <person name="Feng L."/>
        </authorList>
    </citation>
    <scope>NUCLEOTIDE SEQUENCE</scope>
    <source>
        <strain evidence="1">VrattiLFYP33</strain>
    </source>
</reference>
<name>A0A6N2Z1P6_9FIRM</name>
<dbReference type="EMBL" id="CACRUX010000012">
    <property type="protein sequence ID" value="VYT72393.1"/>
    <property type="molecule type" value="Genomic_DNA"/>
</dbReference>
<organism evidence="1">
    <name type="scientific">Veillonella ratti</name>
    <dbReference type="NCBI Taxonomy" id="103892"/>
    <lineage>
        <taxon>Bacteria</taxon>
        <taxon>Bacillati</taxon>
        <taxon>Bacillota</taxon>
        <taxon>Negativicutes</taxon>
        <taxon>Veillonellales</taxon>
        <taxon>Veillonellaceae</taxon>
        <taxon>Veillonella</taxon>
    </lineage>
</organism>